<evidence type="ECO:0000313" key="2">
    <source>
        <dbReference type="EMBL" id="MBW74304.1"/>
    </source>
</evidence>
<name>A0A2M4D9P8_ANODA</name>
<feature type="chain" id="PRO_5014746921" evidence="1">
    <location>
        <begin position="18"/>
        <end position="117"/>
    </location>
</feature>
<organism evidence="2">
    <name type="scientific">Anopheles darlingi</name>
    <name type="common">Mosquito</name>
    <dbReference type="NCBI Taxonomy" id="43151"/>
    <lineage>
        <taxon>Eukaryota</taxon>
        <taxon>Metazoa</taxon>
        <taxon>Ecdysozoa</taxon>
        <taxon>Arthropoda</taxon>
        <taxon>Hexapoda</taxon>
        <taxon>Insecta</taxon>
        <taxon>Pterygota</taxon>
        <taxon>Neoptera</taxon>
        <taxon>Endopterygota</taxon>
        <taxon>Diptera</taxon>
        <taxon>Nematocera</taxon>
        <taxon>Culicoidea</taxon>
        <taxon>Culicidae</taxon>
        <taxon>Anophelinae</taxon>
        <taxon>Anopheles</taxon>
    </lineage>
</organism>
<dbReference type="EMBL" id="GGFL01010126">
    <property type="protein sequence ID" value="MBW74304.1"/>
    <property type="molecule type" value="Transcribed_RNA"/>
</dbReference>
<sequence>MAWMLLLLLRVSATLEAALVVVVAFCFAFDLLSPDFLPVRALRFTNPPLPLLSSFRFGAGAGFFFEETLNEEDCCPLLVAIDALATHETGFVPAADTPVASPSDGKAFVELTLGTIT</sequence>
<feature type="signal peptide" evidence="1">
    <location>
        <begin position="1"/>
        <end position="17"/>
    </location>
</feature>
<proteinExistence type="predicted"/>
<protein>
    <submittedName>
        <fullName evidence="2">Putative secreted protein</fullName>
    </submittedName>
</protein>
<dbReference type="AlphaFoldDB" id="A0A2M4D9P8"/>
<accession>A0A2M4D9P8</accession>
<keyword evidence="1" id="KW-0732">Signal</keyword>
<evidence type="ECO:0000256" key="1">
    <source>
        <dbReference type="SAM" id="SignalP"/>
    </source>
</evidence>
<reference evidence="2" key="1">
    <citation type="submission" date="2018-01" db="EMBL/GenBank/DDBJ databases">
        <title>An insight into the sialome of Amazonian anophelines.</title>
        <authorList>
            <person name="Ribeiro J.M."/>
            <person name="Scarpassa V."/>
            <person name="Calvo E."/>
        </authorList>
    </citation>
    <scope>NUCLEOTIDE SEQUENCE</scope>
</reference>